<keyword evidence="1" id="KW-0472">Membrane</keyword>
<evidence type="ECO:0000313" key="2">
    <source>
        <dbReference type="EMBL" id="MFC5143523.1"/>
    </source>
</evidence>
<dbReference type="Pfam" id="PF17198">
    <property type="entry name" value="AveC_like"/>
    <property type="match status" value="1"/>
</dbReference>
<gene>
    <name evidence="2" type="ORF">ACFPP6_02280</name>
</gene>
<keyword evidence="1" id="KW-0812">Transmembrane</keyword>
<feature type="transmembrane region" description="Helical" evidence="1">
    <location>
        <begin position="194"/>
        <end position="214"/>
    </location>
</feature>
<feature type="transmembrane region" description="Helical" evidence="1">
    <location>
        <begin position="27"/>
        <end position="50"/>
    </location>
</feature>
<comment type="caution">
    <text evidence="2">The sequence shown here is derived from an EMBL/GenBank/DDBJ whole genome shotgun (WGS) entry which is preliminary data.</text>
</comment>
<evidence type="ECO:0000313" key="3">
    <source>
        <dbReference type="Proteomes" id="UP001596222"/>
    </source>
</evidence>
<feature type="transmembrane region" description="Helical" evidence="1">
    <location>
        <begin position="70"/>
        <end position="91"/>
    </location>
</feature>
<dbReference type="InterPro" id="IPR033459">
    <property type="entry name" value="AveC-like"/>
</dbReference>
<dbReference type="RefSeq" id="WP_382036461.1">
    <property type="nucleotide sequence ID" value="NZ_JBHSKJ010000001.1"/>
</dbReference>
<protein>
    <submittedName>
        <fullName evidence="2">Spirocyclase AveC family protein</fullName>
    </submittedName>
</protein>
<sequence>MKHSPETKSPDAAAPQMWMPRLFRTPAFAWAAVGAVFLAAQTWVIGRWLAGGGPDQKVTGAYGISQTRRTVLTVCELAVIAAVAVCAAWIIRDLRRKRHVTVHAALFLGYGTAHWMDPVLNYSGWGFANNRSVHHVAGWGPFLPGWSGPEASPQPLIYATGLFFPLLILSPRMTVREVAIFAGTPAYGGVRHSAVRLLAGIGFAHVTLLIWLLGVGLSLRHQGIPADTPSFLRL</sequence>
<reference evidence="3" key="1">
    <citation type="journal article" date="2019" name="Int. J. Syst. Evol. Microbiol.">
        <title>The Global Catalogue of Microorganisms (GCM) 10K type strain sequencing project: providing services to taxonomists for standard genome sequencing and annotation.</title>
        <authorList>
            <consortium name="The Broad Institute Genomics Platform"/>
            <consortium name="The Broad Institute Genome Sequencing Center for Infectious Disease"/>
            <person name="Wu L."/>
            <person name="Ma J."/>
        </authorList>
    </citation>
    <scope>NUCLEOTIDE SEQUENCE [LARGE SCALE GENOMIC DNA]</scope>
    <source>
        <strain evidence="3">CGMCC 4.1641</strain>
    </source>
</reference>
<proteinExistence type="predicted"/>
<dbReference type="EMBL" id="JBHSKJ010000001">
    <property type="protein sequence ID" value="MFC5143523.1"/>
    <property type="molecule type" value="Genomic_DNA"/>
</dbReference>
<accession>A0ABV9ZQ09</accession>
<dbReference type="Proteomes" id="UP001596222">
    <property type="component" value="Unassembled WGS sequence"/>
</dbReference>
<name>A0ABV9ZQ09_9ACTN</name>
<organism evidence="2 3">
    <name type="scientific">Streptomyces aureoversilis</name>
    <dbReference type="NCBI Taxonomy" id="67277"/>
    <lineage>
        <taxon>Bacteria</taxon>
        <taxon>Bacillati</taxon>
        <taxon>Actinomycetota</taxon>
        <taxon>Actinomycetes</taxon>
        <taxon>Kitasatosporales</taxon>
        <taxon>Streptomycetaceae</taxon>
        <taxon>Streptomyces</taxon>
    </lineage>
</organism>
<keyword evidence="3" id="KW-1185">Reference proteome</keyword>
<evidence type="ECO:0000256" key="1">
    <source>
        <dbReference type="SAM" id="Phobius"/>
    </source>
</evidence>
<keyword evidence="1" id="KW-1133">Transmembrane helix</keyword>